<gene>
    <name evidence="1" type="ORF">RhiirA1_355891</name>
</gene>
<dbReference type="VEuPathDB" id="FungiDB:FUN_018166"/>
<proteinExistence type="predicted"/>
<evidence type="ECO:0000313" key="1">
    <source>
        <dbReference type="EMBL" id="PKC52900.1"/>
    </source>
</evidence>
<accession>A0A2N0QPC0</accession>
<protein>
    <submittedName>
        <fullName evidence="1">Uncharacterized protein</fullName>
    </submittedName>
</protein>
<dbReference type="PANTHER" id="PTHR47642">
    <property type="entry name" value="ATP-DEPENDENT DNA HELICASE"/>
    <property type="match status" value="1"/>
</dbReference>
<dbReference type="VEuPathDB" id="FungiDB:RhiirA1_355891"/>
<sequence>MVGVSQNWGFHTTPVRDLPMYASTKRDELSDSGFAAYKQFKEAYKLNVVQRQSGNSKEQQDFRNILLRMRNGESTIDDWRTLVTRFEDNLSVAERNRFSGAMFILTKWADVNAVNIDQLRSLNVPVAKIQAIHTGGNEAKKADSDTAHGLEAQLLLARGSRVMLTANLWTETGLVNGSMGTVKDILFKEDQGPPSLPIAVLVSFDSYKGPTITSLEGERVVPIAPIRRTWDGKSGVCS</sequence>
<dbReference type="VEuPathDB" id="FungiDB:RhiirFUN_019562"/>
<evidence type="ECO:0000313" key="2">
    <source>
        <dbReference type="Proteomes" id="UP000232688"/>
    </source>
</evidence>
<organism evidence="1 2">
    <name type="scientific">Rhizophagus irregularis</name>
    <dbReference type="NCBI Taxonomy" id="588596"/>
    <lineage>
        <taxon>Eukaryota</taxon>
        <taxon>Fungi</taxon>
        <taxon>Fungi incertae sedis</taxon>
        <taxon>Mucoromycota</taxon>
        <taxon>Glomeromycotina</taxon>
        <taxon>Glomeromycetes</taxon>
        <taxon>Glomerales</taxon>
        <taxon>Glomeraceae</taxon>
        <taxon>Rhizophagus</taxon>
    </lineage>
</organism>
<dbReference type="Proteomes" id="UP000232688">
    <property type="component" value="Unassembled WGS sequence"/>
</dbReference>
<dbReference type="EMBL" id="LLXH01004960">
    <property type="protein sequence ID" value="PKC52900.1"/>
    <property type="molecule type" value="Genomic_DNA"/>
</dbReference>
<dbReference type="InterPro" id="IPR051055">
    <property type="entry name" value="PIF1_helicase"/>
</dbReference>
<name>A0A2N0QPC0_9GLOM</name>
<comment type="caution">
    <text evidence="1">The sequence shown here is derived from an EMBL/GenBank/DDBJ whole genome shotgun (WGS) entry which is preliminary data.</text>
</comment>
<reference evidence="1 2" key="1">
    <citation type="submission" date="2017-10" db="EMBL/GenBank/DDBJ databases">
        <title>Extensive intraspecific genome diversity in a model arbuscular mycorrhizal fungus.</title>
        <authorList>
            <person name="Chen E.C.H."/>
            <person name="Morin E."/>
            <person name="Baudet D."/>
            <person name="Noel J."/>
            <person name="Ndikumana S."/>
            <person name="Charron P."/>
            <person name="St-Onge C."/>
            <person name="Giorgi J."/>
            <person name="Grigoriev I.V."/>
            <person name="Roux C."/>
            <person name="Martin F.M."/>
            <person name="Corradi N."/>
        </authorList>
    </citation>
    <scope>NUCLEOTIDE SEQUENCE [LARGE SCALE GENOMIC DNA]</scope>
    <source>
        <strain evidence="1 2">A1</strain>
    </source>
</reference>
<reference evidence="1 2" key="2">
    <citation type="submission" date="2017-10" db="EMBL/GenBank/DDBJ databases">
        <title>Genome analyses suggest a sexual origin of heterokaryosis in a supposedly ancient asexual fungus.</title>
        <authorList>
            <person name="Corradi N."/>
            <person name="Sedzielewska K."/>
            <person name="Noel J."/>
            <person name="Charron P."/>
            <person name="Farinelli L."/>
            <person name="Marton T."/>
            <person name="Kruger M."/>
            <person name="Pelin A."/>
            <person name="Brachmann A."/>
            <person name="Corradi N."/>
        </authorList>
    </citation>
    <scope>NUCLEOTIDE SEQUENCE [LARGE SCALE GENOMIC DNA]</scope>
    <source>
        <strain evidence="1 2">A1</strain>
    </source>
</reference>
<dbReference type="AlphaFoldDB" id="A0A2N0QPC0"/>